<evidence type="ECO:0000256" key="3">
    <source>
        <dbReference type="ARBA" id="ARBA00022475"/>
    </source>
</evidence>
<keyword evidence="5 8" id="KW-1133">Transmembrane helix</keyword>
<feature type="transmembrane region" description="Helical" evidence="8">
    <location>
        <begin position="201"/>
        <end position="219"/>
    </location>
</feature>
<proteinExistence type="inferred from homology"/>
<reference evidence="9 10" key="1">
    <citation type="submission" date="2016-10" db="EMBL/GenBank/DDBJ databases">
        <authorList>
            <person name="de Groot N.N."/>
        </authorList>
    </citation>
    <scope>NUCLEOTIDE SEQUENCE [LARGE SCALE GENOMIC DNA]</scope>
    <source>
        <strain evidence="9 10">DSM 44892</strain>
    </source>
</reference>
<comment type="similarity">
    <text evidence="2">Belongs to the DoxX family.</text>
</comment>
<gene>
    <name evidence="9" type="ORF">SAMN05444695_10341</name>
</gene>
<protein>
    <submittedName>
        <fullName evidence="9">Putative oxidoreductase</fullName>
    </submittedName>
</protein>
<feature type="compositionally biased region" description="Basic and acidic residues" evidence="7">
    <location>
        <begin position="1"/>
        <end position="10"/>
    </location>
</feature>
<sequence length="259" mass="26985">MSDERNERPNSPEPGLSPFDDQPTENLSAGYTDDLTRPLADPGPTADDLAAPTERISTYDQIAPPPVVPPVAAQEPPAAAPVEEPRARRGTLDLGLLVLRVVVGVTLLVHGLQKLTGVWNGPGLGGFEDTLVEAGFDQARLLAILGAVGEVAAGSLLVLGLLTPWAAAAALAIMINAWAFRQAAEPGLAYFAPDGVEYETLLGVCAAVIVLTGPGRIAIDGRRGWATRPRVGSLVVLLLGIAAGVCVWIFLNGTNPLVR</sequence>
<evidence type="ECO:0000313" key="9">
    <source>
        <dbReference type="EMBL" id="SDH72532.1"/>
    </source>
</evidence>
<evidence type="ECO:0000256" key="2">
    <source>
        <dbReference type="ARBA" id="ARBA00006679"/>
    </source>
</evidence>
<evidence type="ECO:0000313" key="10">
    <source>
        <dbReference type="Proteomes" id="UP000183263"/>
    </source>
</evidence>
<keyword evidence="4 8" id="KW-0812">Transmembrane</keyword>
<evidence type="ECO:0000256" key="7">
    <source>
        <dbReference type="SAM" id="MobiDB-lite"/>
    </source>
</evidence>
<evidence type="ECO:0000256" key="6">
    <source>
        <dbReference type="ARBA" id="ARBA00023136"/>
    </source>
</evidence>
<dbReference type="PANTHER" id="PTHR33452:SF1">
    <property type="entry name" value="INNER MEMBRANE PROTEIN YPHA-RELATED"/>
    <property type="match status" value="1"/>
</dbReference>
<evidence type="ECO:0000256" key="8">
    <source>
        <dbReference type="SAM" id="Phobius"/>
    </source>
</evidence>
<dbReference type="InterPro" id="IPR051907">
    <property type="entry name" value="DoxX-like_oxidoreductase"/>
</dbReference>
<feature type="compositionally biased region" description="Low complexity" evidence="7">
    <location>
        <begin position="70"/>
        <end position="82"/>
    </location>
</feature>
<keyword evidence="3" id="KW-1003">Cell membrane</keyword>
<evidence type="ECO:0000256" key="1">
    <source>
        <dbReference type="ARBA" id="ARBA00004651"/>
    </source>
</evidence>
<accession>A0A1G8ERL6</accession>
<evidence type="ECO:0000256" key="4">
    <source>
        <dbReference type="ARBA" id="ARBA00022692"/>
    </source>
</evidence>
<dbReference type="EMBL" id="FNDN01000003">
    <property type="protein sequence ID" value="SDH72532.1"/>
    <property type="molecule type" value="Genomic_DNA"/>
</dbReference>
<dbReference type="PANTHER" id="PTHR33452">
    <property type="entry name" value="OXIDOREDUCTASE CATD-RELATED"/>
    <property type="match status" value="1"/>
</dbReference>
<feature type="transmembrane region" description="Helical" evidence="8">
    <location>
        <begin position="231"/>
        <end position="251"/>
    </location>
</feature>
<feature type="region of interest" description="Disordered" evidence="7">
    <location>
        <begin position="1"/>
        <end position="85"/>
    </location>
</feature>
<evidence type="ECO:0000256" key="5">
    <source>
        <dbReference type="ARBA" id="ARBA00022989"/>
    </source>
</evidence>
<dbReference type="RefSeq" id="WP_072740177.1">
    <property type="nucleotide sequence ID" value="NZ_CP048813.1"/>
</dbReference>
<dbReference type="Pfam" id="PF07681">
    <property type="entry name" value="DoxX"/>
    <property type="match status" value="1"/>
</dbReference>
<dbReference type="AlphaFoldDB" id="A0A1G8ERL6"/>
<dbReference type="Proteomes" id="UP000183263">
    <property type="component" value="Unassembled WGS sequence"/>
</dbReference>
<organism evidence="9 10">
    <name type="scientific">Rhodococcus triatomae</name>
    <dbReference type="NCBI Taxonomy" id="300028"/>
    <lineage>
        <taxon>Bacteria</taxon>
        <taxon>Bacillati</taxon>
        <taxon>Actinomycetota</taxon>
        <taxon>Actinomycetes</taxon>
        <taxon>Mycobacteriales</taxon>
        <taxon>Nocardiaceae</taxon>
        <taxon>Rhodococcus</taxon>
    </lineage>
</organism>
<dbReference type="GO" id="GO:0005886">
    <property type="term" value="C:plasma membrane"/>
    <property type="evidence" value="ECO:0007669"/>
    <property type="project" value="UniProtKB-SubCell"/>
</dbReference>
<keyword evidence="10" id="KW-1185">Reference proteome</keyword>
<dbReference type="InterPro" id="IPR032808">
    <property type="entry name" value="DoxX"/>
</dbReference>
<dbReference type="OrthoDB" id="346004at2"/>
<feature type="transmembrane region" description="Helical" evidence="8">
    <location>
        <begin position="165"/>
        <end position="181"/>
    </location>
</feature>
<keyword evidence="6 8" id="KW-0472">Membrane</keyword>
<comment type="subcellular location">
    <subcellularLocation>
        <location evidence="1">Cell membrane</location>
        <topology evidence="1">Multi-pass membrane protein</topology>
    </subcellularLocation>
</comment>
<name>A0A1G8ERL6_9NOCA</name>